<evidence type="ECO:0000313" key="2">
    <source>
        <dbReference type="EMBL" id="RNA42116.1"/>
    </source>
</evidence>
<evidence type="ECO:0000313" key="3">
    <source>
        <dbReference type="Proteomes" id="UP000276133"/>
    </source>
</evidence>
<sequence>MNNENVLRVLVLSTHLNKLMNSYKEVSLCNLNIIVQNYTEIKNSHIDRLHKMIFFKTATIAPHQKLKKIIFKLTACQKIPLTLAHQLIPSPATTAMRLIPVISYFSRLRQDPSTPFQVSKKTRGRPPLPRDENGKIIRNN</sequence>
<evidence type="ECO:0000256" key="1">
    <source>
        <dbReference type="SAM" id="MobiDB-lite"/>
    </source>
</evidence>
<dbReference type="Proteomes" id="UP000276133">
    <property type="component" value="Unassembled WGS sequence"/>
</dbReference>
<reference evidence="2 3" key="1">
    <citation type="journal article" date="2018" name="Sci. Rep.">
        <title>Genomic signatures of local adaptation to the degree of environmental predictability in rotifers.</title>
        <authorList>
            <person name="Franch-Gras L."/>
            <person name="Hahn C."/>
            <person name="Garcia-Roger E.M."/>
            <person name="Carmona M.J."/>
            <person name="Serra M."/>
            <person name="Gomez A."/>
        </authorList>
    </citation>
    <scope>NUCLEOTIDE SEQUENCE [LARGE SCALE GENOMIC DNA]</scope>
    <source>
        <strain evidence="2">HYR1</strain>
    </source>
</reference>
<name>A0A3M7T290_BRAPC</name>
<accession>A0A3M7T290</accession>
<dbReference type="AlphaFoldDB" id="A0A3M7T290"/>
<dbReference type="EMBL" id="REGN01000413">
    <property type="protein sequence ID" value="RNA42116.1"/>
    <property type="molecule type" value="Genomic_DNA"/>
</dbReference>
<organism evidence="2 3">
    <name type="scientific">Brachionus plicatilis</name>
    <name type="common">Marine rotifer</name>
    <name type="synonym">Brachionus muelleri</name>
    <dbReference type="NCBI Taxonomy" id="10195"/>
    <lineage>
        <taxon>Eukaryota</taxon>
        <taxon>Metazoa</taxon>
        <taxon>Spiralia</taxon>
        <taxon>Gnathifera</taxon>
        <taxon>Rotifera</taxon>
        <taxon>Eurotatoria</taxon>
        <taxon>Monogononta</taxon>
        <taxon>Pseudotrocha</taxon>
        <taxon>Ploima</taxon>
        <taxon>Brachionidae</taxon>
        <taxon>Brachionus</taxon>
    </lineage>
</organism>
<feature type="region of interest" description="Disordered" evidence="1">
    <location>
        <begin position="113"/>
        <end position="140"/>
    </location>
</feature>
<gene>
    <name evidence="2" type="ORF">BpHYR1_033758</name>
</gene>
<feature type="compositionally biased region" description="Basic and acidic residues" evidence="1">
    <location>
        <begin position="128"/>
        <end position="140"/>
    </location>
</feature>
<comment type="caution">
    <text evidence="2">The sequence shown here is derived from an EMBL/GenBank/DDBJ whole genome shotgun (WGS) entry which is preliminary data.</text>
</comment>
<proteinExistence type="predicted"/>
<protein>
    <submittedName>
        <fullName evidence="2">Uncharacterized protein</fullName>
    </submittedName>
</protein>
<keyword evidence="3" id="KW-1185">Reference proteome</keyword>